<dbReference type="AlphaFoldDB" id="A0AAU7NS02"/>
<evidence type="ECO:0000259" key="1">
    <source>
        <dbReference type="PROSITE" id="PS51833"/>
    </source>
</evidence>
<gene>
    <name evidence="2" type="ORF">Q9L42_015555</name>
</gene>
<sequence>MAQLTPRSLVEDSIELFSLPDIYFQINEMINDPKFSIEEIGRVVSKDPALSARLLKVVNSPFYGFQAKIDTVSRAVVVVGLGELKNLVLATTVVDNFRHIPAELVDMTAFWMRSVHCGVVCKLLAKASAVLHCERLFLTGLLHNIGSLVLYQQMPKESLNVLLAAGNDRSKVAGLEQEIIGFNHAEVGSELIKAWGLPESLSEAIGCYLDPQLAQVHRLDAYLLSLAVRLVDAAEYSESPEVTAANFKGRGLSMMRLSEEQIVSVAEQAADEFSQVFELVSPNKKFH</sequence>
<dbReference type="Pfam" id="PF08668">
    <property type="entry name" value="HDOD"/>
    <property type="match status" value="1"/>
</dbReference>
<dbReference type="PANTHER" id="PTHR33525:SF3">
    <property type="entry name" value="RIBONUCLEASE Y"/>
    <property type="match status" value="1"/>
</dbReference>
<dbReference type="KEGG" id="mech:Q9L42_015555"/>
<name>A0AAU7NS02_9GAMM</name>
<dbReference type="InterPro" id="IPR013976">
    <property type="entry name" value="HDOD"/>
</dbReference>
<dbReference type="RefSeq" id="WP_305907487.1">
    <property type="nucleotide sequence ID" value="NZ_CP157743.1"/>
</dbReference>
<dbReference type="SUPFAM" id="SSF109604">
    <property type="entry name" value="HD-domain/PDEase-like"/>
    <property type="match status" value="1"/>
</dbReference>
<feature type="domain" description="HDOD" evidence="1">
    <location>
        <begin position="16"/>
        <end position="211"/>
    </location>
</feature>
<keyword evidence="3" id="KW-1185">Reference proteome</keyword>
<reference evidence="2 3" key="1">
    <citation type="journal article" date="2024" name="Microbiology">
        <title>Methylomarinum rosea sp. nov., a novel halophilic methanotrophic bacterium from the hypersaline Lake Elton.</title>
        <authorList>
            <person name="Suleimanov R.Z."/>
            <person name="Oshkin I.Y."/>
            <person name="Danilova O.V."/>
            <person name="Suzina N.E."/>
            <person name="Dedysh S.N."/>
        </authorList>
    </citation>
    <scope>NUCLEOTIDE SEQUENCE [LARGE SCALE GENOMIC DNA]</scope>
    <source>
        <strain evidence="2 3">Ch1-1</strain>
    </source>
</reference>
<evidence type="ECO:0000313" key="3">
    <source>
        <dbReference type="Proteomes" id="UP001225378"/>
    </source>
</evidence>
<dbReference type="Proteomes" id="UP001225378">
    <property type="component" value="Chromosome"/>
</dbReference>
<organism evidence="2 3">
    <name type="scientific">Methylomarinum roseum</name>
    <dbReference type="NCBI Taxonomy" id="3067653"/>
    <lineage>
        <taxon>Bacteria</taxon>
        <taxon>Pseudomonadati</taxon>
        <taxon>Pseudomonadota</taxon>
        <taxon>Gammaproteobacteria</taxon>
        <taxon>Methylococcales</taxon>
        <taxon>Methylococcaceae</taxon>
        <taxon>Methylomarinum</taxon>
    </lineage>
</organism>
<dbReference type="EMBL" id="CP157743">
    <property type="protein sequence ID" value="XBS19763.1"/>
    <property type="molecule type" value="Genomic_DNA"/>
</dbReference>
<dbReference type="Gene3D" id="1.10.3210.10">
    <property type="entry name" value="Hypothetical protein af1432"/>
    <property type="match status" value="1"/>
</dbReference>
<proteinExistence type="predicted"/>
<dbReference type="InterPro" id="IPR052340">
    <property type="entry name" value="RNase_Y/CdgJ"/>
</dbReference>
<protein>
    <submittedName>
        <fullName evidence="2">HDOD domain-containing protein</fullName>
    </submittedName>
</protein>
<dbReference type="PANTHER" id="PTHR33525">
    <property type="match status" value="1"/>
</dbReference>
<dbReference type="PROSITE" id="PS51833">
    <property type="entry name" value="HDOD"/>
    <property type="match status" value="1"/>
</dbReference>
<accession>A0AAU7NS02</accession>
<evidence type="ECO:0000313" key="2">
    <source>
        <dbReference type="EMBL" id="XBS19763.1"/>
    </source>
</evidence>